<dbReference type="Gene3D" id="3.50.50.60">
    <property type="entry name" value="FAD/NAD(P)-binding domain"/>
    <property type="match status" value="1"/>
</dbReference>
<organism evidence="1 2">
    <name type="scientific">Streptomyces parvus</name>
    <dbReference type="NCBI Taxonomy" id="66428"/>
    <lineage>
        <taxon>Bacteria</taxon>
        <taxon>Bacillati</taxon>
        <taxon>Actinomycetota</taxon>
        <taxon>Actinomycetes</taxon>
        <taxon>Kitasatosporales</taxon>
        <taxon>Streptomycetaceae</taxon>
        <taxon>Streptomyces</taxon>
    </lineage>
</organism>
<dbReference type="InterPro" id="IPR036188">
    <property type="entry name" value="FAD/NAD-bd_sf"/>
</dbReference>
<dbReference type="EMBL" id="JAAGMP010000851">
    <property type="protein sequence ID" value="NEC20275.1"/>
    <property type="molecule type" value="Genomic_DNA"/>
</dbReference>
<protein>
    <submittedName>
        <fullName evidence="1">NAD(P)/FAD-dependent oxidoreductase</fullName>
    </submittedName>
</protein>
<dbReference type="SUPFAM" id="SSF51905">
    <property type="entry name" value="FAD/NAD(P)-binding domain"/>
    <property type="match status" value="1"/>
</dbReference>
<sequence>PRTAPASAALLPYMEQTFGSWYVLGGMRELARAVYERCVARRVEFVFGAEVVRVVEKDGRAAGVELA</sequence>
<name>A0A7K3RYH0_9ACTN</name>
<dbReference type="Proteomes" id="UP000469670">
    <property type="component" value="Unassembled WGS sequence"/>
</dbReference>
<proteinExistence type="predicted"/>
<reference evidence="1 2" key="1">
    <citation type="submission" date="2020-01" db="EMBL/GenBank/DDBJ databases">
        <title>Insect and environment-associated Actinomycetes.</title>
        <authorList>
            <person name="Currrie C."/>
            <person name="Chevrette M."/>
            <person name="Carlson C."/>
            <person name="Stubbendieck R."/>
            <person name="Wendt-Pienkowski E."/>
        </authorList>
    </citation>
    <scope>NUCLEOTIDE SEQUENCE [LARGE SCALE GENOMIC DNA]</scope>
    <source>
        <strain evidence="1 2">SID7590</strain>
    </source>
</reference>
<gene>
    <name evidence="1" type="ORF">G3I50_18790</name>
</gene>
<accession>A0A7K3RYH0</accession>
<comment type="caution">
    <text evidence="1">The sequence shown here is derived from an EMBL/GenBank/DDBJ whole genome shotgun (WGS) entry which is preliminary data.</text>
</comment>
<evidence type="ECO:0000313" key="2">
    <source>
        <dbReference type="Proteomes" id="UP000469670"/>
    </source>
</evidence>
<evidence type="ECO:0000313" key="1">
    <source>
        <dbReference type="EMBL" id="NEC20275.1"/>
    </source>
</evidence>
<dbReference type="PANTHER" id="PTHR43734">
    <property type="entry name" value="PHYTOENE DESATURASE"/>
    <property type="match status" value="1"/>
</dbReference>
<feature type="non-terminal residue" evidence="1">
    <location>
        <position position="67"/>
    </location>
</feature>
<feature type="non-terminal residue" evidence="1">
    <location>
        <position position="1"/>
    </location>
</feature>
<dbReference type="PANTHER" id="PTHR43734:SF1">
    <property type="entry name" value="PHYTOENE DESATURASE"/>
    <property type="match status" value="1"/>
</dbReference>
<dbReference type="AlphaFoldDB" id="A0A7K3RYH0"/>